<accession>A0ABN5DU41</accession>
<feature type="transmembrane region" description="Helical" evidence="6">
    <location>
        <begin position="288"/>
        <end position="306"/>
    </location>
</feature>
<dbReference type="EMBL" id="CP024161">
    <property type="protein sequence ID" value="ATP59856.1"/>
    <property type="molecule type" value="Genomic_DNA"/>
</dbReference>
<evidence type="ECO:0000256" key="6">
    <source>
        <dbReference type="SAM" id="Phobius"/>
    </source>
</evidence>
<dbReference type="InterPro" id="IPR036259">
    <property type="entry name" value="MFS_trans_sf"/>
</dbReference>
<reference evidence="7" key="1">
    <citation type="submission" date="2017-10" db="EMBL/GenBank/DDBJ databases">
        <title>Genome-wide analysis of the first isolated strain mycoplasma dispar GS01.</title>
        <authorList>
            <person name="Hao H."/>
            <person name="Chen S."/>
            <person name="Zhao P."/>
            <person name="Chu Y."/>
            <person name="Liu Y."/>
        </authorList>
    </citation>
    <scope>NUCLEOTIDE SEQUENCE [LARGE SCALE GENOMIC DNA]</scope>
    <source>
        <strain evidence="7">GS01</strain>
    </source>
</reference>
<feature type="transmembrane region" description="Helical" evidence="6">
    <location>
        <begin position="258"/>
        <end position="276"/>
    </location>
</feature>
<evidence type="ECO:0000256" key="5">
    <source>
        <dbReference type="ARBA" id="ARBA00023136"/>
    </source>
</evidence>
<keyword evidence="2" id="KW-1003">Cell membrane</keyword>
<dbReference type="Gene3D" id="1.20.1250.20">
    <property type="entry name" value="MFS general substrate transporter like domains"/>
    <property type="match status" value="1"/>
</dbReference>
<evidence type="ECO:0000313" key="7">
    <source>
        <dbReference type="EMBL" id="ATP59856.1"/>
    </source>
</evidence>
<sequence length="409" mass="47303">MIVFQKNFYKYTASLAISLIGSEAFKFASSLYIYRITGDFWLVTILYLLIQFPTIIVYLFSSKIVAKFTKISDKAILFICDLISILFLITLIPMFFLIKDSYIFSILLISISSIVGFVHSFRFIYIRNIVYFIANNDRQMWKTNIGSSFATSVGFVLSPILTYFIYQNLSFHYLIIFNCLTYLLSGFLYLLLKTNKEKTVFSEEGTKTSEKISEKPHKKWIFVLSSSMIIGIFLYPRASGLPQIFNLLPNFSIQTWGFYLNILFSVSSLISSLIQFKLKKIKQIKMSWVVSVISIANLVWLLGLVLVKNQSINLILFMIFSSIQQILFSLFISQYYSLTYELFDKDVFHKQNGISLSFRIILSSLVRILLTYFATISALYAFIAYFLIILICAILLLIFQPKLKKVVLN</sequence>
<evidence type="ECO:0000256" key="4">
    <source>
        <dbReference type="ARBA" id="ARBA00022989"/>
    </source>
</evidence>
<dbReference type="PANTHER" id="PTHR23513:SF6">
    <property type="entry name" value="MAJOR FACILITATOR SUPERFAMILY ASSOCIATED DOMAIN-CONTAINING PROTEIN"/>
    <property type="match status" value="1"/>
</dbReference>
<dbReference type="Proteomes" id="UP000224629">
    <property type="component" value="Chromosome"/>
</dbReference>
<feature type="transmembrane region" description="Helical" evidence="6">
    <location>
        <begin position="379"/>
        <end position="399"/>
    </location>
</feature>
<evidence type="ECO:0000256" key="1">
    <source>
        <dbReference type="ARBA" id="ARBA00004651"/>
    </source>
</evidence>
<keyword evidence="8" id="KW-1185">Reference proteome</keyword>
<dbReference type="SUPFAM" id="SSF103473">
    <property type="entry name" value="MFS general substrate transporter"/>
    <property type="match status" value="1"/>
</dbReference>
<keyword evidence="3 6" id="KW-0812">Transmembrane</keyword>
<name>A0ABN5DU41_9BACT</name>
<dbReference type="PANTHER" id="PTHR23513">
    <property type="entry name" value="INTEGRAL MEMBRANE EFFLUX PROTEIN-RELATED"/>
    <property type="match status" value="1"/>
</dbReference>
<protein>
    <recommendedName>
        <fullName evidence="9">MFS transporter</fullName>
    </recommendedName>
</protein>
<feature type="transmembrane region" description="Helical" evidence="6">
    <location>
        <begin position="145"/>
        <end position="165"/>
    </location>
</feature>
<feature type="transmembrane region" description="Helical" evidence="6">
    <location>
        <begin position="171"/>
        <end position="192"/>
    </location>
</feature>
<evidence type="ECO:0000256" key="3">
    <source>
        <dbReference type="ARBA" id="ARBA00022692"/>
    </source>
</evidence>
<keyword evidence="4 6" id="KW-1133">Transmembrane helix</keyword>
<evidence type="ECO:0008006" key="9">
    <source>
        <dbReference type="Google" id="ProtNLM"/>
    </source>
</evidence>
<feature type="transmembrane region" description="Helical" evidence="6">
    <location>
        <begin position="75"/>
        <end position="96"/>
    </location>
</feature>
<keyword evidence="5 6" id="KW-0472">Membrane</keyword>
<evidence type="ECO:0000256" key="2">
    <source>
        <dbReference type="ARBA" id="ARBA00022475"/>
    </source>
</evidence>
<feature type="transmembrane region" description="Helical" evidence="6">
    <location>
        <begin position="220"/>
        <end position="238"/>
    </location>
</feature>
<evidence type="ECO:0000313" key="8">
    <source>
        <dbReference type="Proteomes" id="UP000224629"/>
    </source>
</evidence>
<gene>
    <name evidence="7" type="ORF">CSW10_02890</name>
</gene>
<feature type="transmembrane region" description="Helical" evidence="6">
    <location>
        <begin position="353"/>
        <end position="373"/>
    </location>
</feature>
<feature type="transmembrane region" description="Helical" evidence="6">
    <location>
        <begin position="102"/>
        <end position="125"/>
    </location>
</feature>
<comment type="subcellular location">
    <subcellularLocation>
        <location evidence="1">Cell membrane</location>
        <topology evidence="1">Multi-pass membrane protein</topology>
    </subcellularLocation>
</comment>
<proteinExistence type="predicted"/>
<feature type="transmembrane region" description="Helical" evidence="6">
    <location>
        <begin position="40"/>
        <end position="60"/>
    </location>
</feature>
<dbReference type="RefSeq" id="WP_099452071.1">
    <property type="nucleotide sequence ID" value="NZ_CP024161.1"/>
</dbReference>
<feature type="transmembrane region" description="Helical" evidence="6">
    <location>
        <begin position="312"/>
        <end position="332"/>
    </location>
</feature>
<feature type="transmembrane region" description="Helical" evidence="6">
    <location>
        <begin position="12"/>
        <end position="34"/>
    </location>
</feature>
<organism evidence="7 8">
    <name type="scientific">Mesomycoplasma dispar</name>
    <dbReference type="NCBI Taxonomy" id="86660"/>
    <lineage>
        <taxon>Bacteria</taxon>
        <taxon>Bacillati</taxon>
        <taxon>Mycoplasmatota</taxon>
        <taxon>Mycoplasmoidales</taxon>
        <taxon>Metamycoplasmataceae</taxon>
        <taxon>Mesomycoplasma</taxon>
    </lineage>
</organism>